<dbReference type="PANTHER" id="PTHR21436">
    <property type="entry name" value="COILED-COIL DOMAIN-CONTAINING PROTEIN 142"/>
    <property type="match status" value="1"/>
</dbReference>
<organism evidence="3 4">
    <name type="scientific">Scleropages formosus</name>
    <name type="common">Asian bonytongue</name>
    <name type="synonym">Osteoglossum formosum</name>
    <dbReference type="NCBI Taxonomy" id="113540"/>
    <lineage>
        <taxon>Eukaryota</taxon>
        <taxon>Metazoa</taxon>
        <taxon>Chordata</taxon>
        <taxon>Craniata</taxon>
        <taxon>Vertebrata</taxon>
        <taxon>Euteleostomi</taxon>
        <taxon>Actinopterygii</taxon>
        <taxon>Neopterygii</taxon>
        <taxon>Teleostei</taxon>
        <taxon>Osteoglossocephala</taxon>
        <taxon>Osteoglossomorpha</taxon>
        <taxon>Osteoglossiformes</taxon>
        <taxon>Osteoglossidae</taxon>
        <taxon>Scleropages</taxon>
    </lineage>
</organism>
<evidence type="ECO:0000256" key="1">
    <source>
        <dbReference type="SAM" id="MobiDB-lite"/>
    </source>
</evidence>
<dbReference type="GeneTree" id="ENSGT00390000009871"/>
<reference evidence="3" key="3">
    <citation type="submission" date="2025-09" db="UniProtKB">
        <authorList>
            <consortium name="Ensembl"/>
        </authorList>
    </citation>
    <scope>IDENTIFICATION</scope>
</reference>
<protein>
    <submittedName>
        <fullName evidence="3">Coiled-coil domain containing 142</fullName>
    </submittedName>
</protein>
<evidence type="ECO:0000313" key="4">
    <source>
        <dbReference type="Proteomes" id="UP000694397"/>
    </source>
</evidence>
<dbReference type="PANTHER" id="PTHR21436:SF2">
    <property type="entry name" value="COILED-COIL DOMAIN-CONTAINING PROTEIN 142"/>
    <property type="match status" value="1"/>
</dbReference>
<feature type="compositionally biased region" description="Polar residues" evidence="1">
    <location>
        <begin position="24"/>
        <end position="33"/>
    </location>
</feature>
<dbReference type="GeneID" id="108920141"/>
<dbReference type="InterPro" id="IPR026700">
    <property type="entry name" value="CCDC142"/>
</dbReference>
<dbReference type="AlphaFoldDB" id="A0A8C9S143"/>
<evidence type="ECO:0000259" key="2">
    <source>
        <dbReference type="Pfam" id="PF14923"/>
    </source>
</evidence>
<proteinExistence type="predicted"/>
<sequence length="1041" mass="115890">MGKVVPVCRRLNAGARSGIMARMTESSSGNPSPTGALAEQKETPPVDAELYPDRQEEGSPVSECVDLPVSEEEQVGAGARATVGVEKRNTSCPEILCEDKADVPWAQSSLTKSLQKAETLLRNRLNPGLKWLLRQKSDYGNMDMENEDTFVAGQNLTTRSSRRLQHVEHCMLELSRQFQVLQESEGAGSRGSIKCFSLDSEFCHHPAAAAIRQHYGTLHHLLEERAQLLVLHEYTRRSMVASSFVANLAALLEGEGFSLAVGAEGAEQPASIWQYGISALCMELRVHLNHWNCLCAKARAEKWLRGVLFRRAHTFHAMKQHLCVLGLQALALMERYISQALCVLALADPSCVPKEALEDLLAGTKAFNHVVTEQRLQMRGCQMIDLPKPLPVSRLLEILAKHRGRMAAEQLHRCLADKSFTSVSSHDVPWSQRWNCTNTLALQPAFPPGNETPGVGPSQPKVSSRPVAAFAALPLEAFIKLDMDFRGKLLQALVSSTELFVPHVTNRPKSDHVNAVSCSFDDGPGSDGLKAHEEDGEAIDTRVWKFVQWRDIGRMDSSVALINQYGHMLWREFRRALLTLFFCPWSSVFVGNLNLFKDHMAFLVVQELYSSCRTERIPAECARVINDICAEIVTKTAFVHWDEVMCASLGTGQKDRCLPHPGSAVRTFTMELYLQLFHPLHTVISCLDPSCGLELRDARTLRLLQLGLLGRSVSTIHSSTFWLKSKAYQFLSSWSLNKFLLVTQGDLKVLKAAVEGLVQQVEVVHVDHDGDQSLVKRQVAQLHQGAEHLQAFSDCVLKTFSVDCKKMAGQIFEQTMPSGKHWRVNCKTELPSTPSEYAVSAAHSVIGQVLEGVQPLPDEARVPALSKAMTAFMEAWMEHILKRKIKFSVQGALQLKQDFDLIRDLIRSEEYSLSEEVHQHLLSLHVFHQVDSAIVSLLQQPVAKPYVAPHGWEPFRRCCPNSSHPIDPGTGSLNSLESMDIQAARNQALMEAEGSLAPRLLSSSPPESYLAISQQEWLALRLNSGSRWRIPGLHCMNKSEH</sequence>
<dbReference type="OrthoDB" id="6579237at2759"/>
<gene>
    <name evidence="3" type="primary">ccdc142</name>
</gene>
<dbReference type="RefSeq" id="XP_018584194.2">
    <property type="nucleotide sequence ID" value="XM_018728678.2"/>
</dbReference>
<dbReference type="Proteomes" id="UP000694397">
    <property type="component" value="Chromosome 1"/>
</dbReference>
<dbReference type="InterPro" id="IPR055350">
    <property type="entry name" value="CCDC142_C"/>
</dbReference>
<reference evidence="3 4" key="1">
    <citation type="submission" date="2019-04" db="EMBL/GenBank/DDBJ databases">
        <authorList>
            <consortium name="Wellcome Sanger Institute Data Sharing"/>
        </authorList>
    </citation>
    <scope>NUCLEOTIDE SEQUENCE [LARGE SCALE GENOMIC DNA]</scope>
</reference>
<dbReference type="RefSeq" id="XP_018584201.2">
    <property type="nucleotide sequence ID" value="XM_018728685.2"/>
</dbReference>
<feature type="domain" description="Coiled-coil protein 142 C-terminal" evidence="2">
    <location>
        <begin position="568"/>
        <end position="1018"/>
    </location>
</feature>
<dbReference type="CTD" id="84865"/>
<dbReference type="KEGG" id="sfm:108920141"/>
<evidence type="ECO:0000313" key="3">
    <source>
        <dbReference type="Ensembl" id="ENSSFOP00015030247.2"/>
    </source>
</evidence>
<reference evidence="3" key="2">
    <citation type="submission" date="2025-08" db="UniProtKB">
        <authorList>
            <consortium name="Ensembl"/>
        </authorList>
    </citation>
    <scope>IDENTIFICATION</scope>
</reference>
<dbReference type="Ensembl" id="ENSSFOT00015030594.2">
    <property type="protein sequence ID" value="ENSSFOP00015030247.2"/>
    <property type="gene ID" value="ENSSFOG00015019400.2"/>
</dbReference>
<keyword evidence="4" id="KW-1185">Reference proteome</keyword>
<name>A0A8C9S143_SCLFO</name>
<feature type="region of interest" description="Disordered" evidence="1">
    <location>
        <begin position="21"/>
        <end position="61"/>
    </location>
</feature>
<accession>A0A8C9S143</accession>
<dbReference type="Pfam" id="PF14923">
    <property type="entry name" value="CCDC142"/>
    <property type="match status" value="1"/>
</dbReference>